<dbReference type="EMBL" id="JQZV01000008">
    <property type="protein sequence ID" value="KGN92700.1"/>
    <property type="molecule type" value="Genomic_DNA"/>
</dbReference>
<keyword evidence="2" id="KW-1003">Cell membrane</keyword>
<comment type="subcellular location">
    <subcellularLocation>
        <location evidence="1">Cell membrane</location>
    </subcellularLocation>
</comment>
<evidence type="ECO:0000256" key="4">
    <source>
        <dbReference type="ARBA" id="ARBA00022989"/>
    </source>
</evidence>
<sequence length="297" mass="33184">MNKLFIRSTLLLLCFIFPLTISAQSVKALRLNEVLVVNETNFIDGYGNRSAWIEIYNNSAGTVNIGGCFLTDDQSNPKKYPIPRGDVKTKIAPFQHTLFWADNSPEKGTFHVNFTLKTDQPNYLALYDADGKTLIDEIMIPAGQKADISYGRTVDGKPGWSELKKTTPDTNNVTLDTNTKVENLKVNDPYGVAIIVISMLVVFLALIVFFLVFKPVGKSFTRNQEGRRNVKDMSDAGIKPTPCKGKADDAVYAAIAMAMYEHFESGYEKDGRITISPAKKAYSPWSSKIQTMRQYPR</sequence>
<dbReference type="InterPro" id="IPR001322">
    <property type="entry name" value="Lamin_tail_dom"/>
</dbReference>
<evidence type="ECO:0000256" key="2">
    <source>
        <dbReference type="ARBA" id="ARBA00022475"/>
    </source>
</evidence>
<reference evidence="8 9" key="1">
    <citation type="submission" date="2014-08" db="EMBL/GenBank/DDBJ databases">
        <title>Porphyromonas canoris strain:OH2762 Genome sequencing.</title>
        <authorList>
            <person name="Wallis C."/>
            <person name="Deusch O."/>
            <person name="O'Flynn C."/>
            <person name="Davis I."/>
            <person name="Jospin G."/>
            <person name="Darling A.E."/>
            <person name="Coil D.A."/>
            <person name="Alexiev A."/>
            <person name="Horsfall A."/>
            <person name="Kirkwood N."/>
            <person name="Harris S."/>
            <person name="Eisen J.A."/>
        </authorList>
    </citation>
    <scope>NUCLEOTIDE SEQUENCE [LARGE SCALE GENOMIC DNA]</scope>
    <source>
        <strain evidence="9">COT-108 OH2762</strain>
    </source>
</reference>
<evidence type="ECO:0000256" key="5">
    <source>
        <dbReference type="ARBA" id="ARBA00023136"/>
    </source>
</evidence>
<feature type="domain" description="LTD" evidence="7">
    <location>
        <begin position="17"/>
        <end position="146"/>
    </location>
</feature>
<evidence type="ECO:0000313" key="9">
    <source>
        <dbReference type="Proteomes" id="UP000030101"/>
    </source>
</evidence>
<gene>
    <name evidence="8" type="ORF">HQ43_04200</name>
</gene>
<keyword evidence="3 6" id="KW-0812">Transmembrane</keyword>
<dbReference type="Pfam" id="PF00932">
    <property type="entry name" value="LTD"/>
    <property type="match status" value="1"/>
</dbReference>
<evidence type="ECO:0000256" key="6">
    <source>
        <dbReference type="SAM" id="Phobius"/>
    </source>
</evidence>
<dbReference type="SUPFAM" id="SSF74853">
    <property type="entry name" value="Lamin A/C globular tail domain"/>
    <property type="match status" value="1"/>
</dbReference>
<evidence type="ECO:0000256" key="1">
    <source>
        <dbReference type="ARBA" id="ARBA00004236"/>
    </source>
</evidence>
<dbReference type="Proteomes" id="UP000030101">
    <property type="component" value="Unassembled WGS sequence"/>
</dbReference>
<dbReference type="Gene3D" id="2.60.40.1260">
    <property type="entry name" value="Lamin Tail domain"/>
    <property type="match status" value="1"/>
</dbReference>
<feature type="transmembrane region" description="Helical" evidence="6">
    <location>
        <begin position="190"/>
        <end position="213"/>
    </location>
</feature>
<evidence type="ECO:0000256" key="3">
    <source>
        <dbReference type="ARBA" id="ARBA00022692"/>
    </source>
</evidence>
<keyword evidence="9" id="KW-1185">Reference proteome</keyword>
<organism evidence="8 9">
    <name type="scientific">Porphyromonas canoris</name>
    <dbReference type="NCBI Taxonomy" id="36875"/>
    <lineage>
        <taxon>Bacteria</taxon>
        <taxon>Pseudomonadati</taxon>
        <taxon>Bacteroidota</taxon>
        <taxon>Bacteroidia</taxon>
        <taxon>Bacteroidales</taxon>
        <taxon>Porphyromonadaceae</taxon>
        <taxon>Porphyromonas</taxon>
    </lineage>
</organism>
<dbReference type="InterPro" id="IPR005899">
    <property type="entry name" value="Na_pump_deCOase"/>
</dbReference>
<accession>A0ABR4XLB2</accession>
<keyword evidence="5 6" id="KW-0472">Membrane</keyword>
<evidence type="ECO:0000259" key="7">
    <source>
        <dbReference type="PROSITE" id="PS51841"/>
    </source>
</evidence>
<keyword evidence="4 6" id="KW-1133">Transmembrane helix</keyword>
<comment type="caution">
    <text evidence="8">The sequence shown here is derived from an EMBL/GenBank/DDBJ whole genome shotgun (WGS) entry which is preliminary data.</text>
</comment>
<dbReference type="Pfam" id="PF04277">
    <property type="entry name" value="OAD_gamma"/>
    <property type="match status" value="1"/>
</dbReference>
<proteinExistence type="predicted"/>
<evidence type="ECO:0000313" key="8">
    <source>
        <dbReference type="EMBL" id="KGN92700.1"/>
    </source>
</evidence>
<name>A0ABR4XLB2_9PORP</name>
<dbReference type="RefSeq" id="WP_036790190.1">
    <property type="nucleotide sequence ID" value="NZ_JQZV01000008.1"/>
</dbReference>
<protein>
    <submittedName>
        <fullName evidence="8">Lamin tail domain protein</fullName>
    </submittedName>
</protein>
<dbReference type="PROSITE" id="PS51841">
    <property type="entry name" value="LTD"/>
    <property type="match status" value="1"/>
</dbReference>
<dbReference type="InterPro" id="IPR036415">
    <property type="entry name" value="Lamin_tail_dom_sf"/>
</dbReference>